<keyword evidence="2" id="KW-1185">Reference proteome</keyword>
<dbReference type="AlphaFoldDB" id="A0A916JVN5"/>
<evidence type="ECO:0000313" key="2">
    <source>
        <dbReference type="Proteomes" id="UP000693892"/>
    </source>
</evidence>
<comment type="caution">
    <text evidence="1">The sequence shown here is derived from an EMBL/GenBank/DDBJ whole genome shotgun (WGS) entry which is preliminary data.</text>
</comment>
<evidence type="ECO:0008006" key="3">
    <source>
        <dbReference type="Google" id="ProtNLM"/>
    </source>
</evidence>
<sequence length="315" mass="35184">MTQGGGATVLFIGGWGRSGSTLLECLLSELDGVTVLGEVVHLWERGLREGERCACGSPFPECPFWSEVGDVAFGGWANVDPDRLAVLKQAVDRQRRVIHTARRRLPRGIAPLVHEYASYYRRVYDAARRVTGARVLVDSSKEIPTALAVGHDPQVDLRVAHIVRDSRGVAFSWAKTVERPESPEGDLMTRYSPAKSTAYWISGNLLPEGLRYRRIPTSRLRYEDLVARPQATVAGLWRELGLPGVADLPMTGPNEVHLHGTHSVAGNPMRFRRGRTVLRADVQWQTSLTRRDRRLVTAMSLPMLWRFGYPIRGRG</sequence>
<gene>
    <name evidence="1" type="ORF">LEUCIP111803_00977</name>
</gene>
<evidence type="ECO:0000313" key="1">
    <source>
        <dbReference type="EMBL" id="CAG7606978.1"/>
    </source>
</evidence>
<reference evidence="1" key="1">
    <citation type="submission" date="2021-06" db="EMBL/GenBank/DDBJ databases">
        <authorList>
            <person name="Criscuolo A."/>
        </authorList>
    </citation>
    <scope>NUCLEOTIDE SEQUENCE</scope>
    <source>
        <strain evidence="1">CIP111803</strain>
    </source>
</reference>
<name>A0A916JVN5_9MICO</name>
<dbReference type="EMBL" id="CAJVAP010000009">
    <property type="protein sequence ID" value="CAG7606978.1"/>
    <property type="molecule type" value="Genomic_DNA"/>
</dbReference>
<dbReference type="RefSeq" id="WP_218114606.1">
    <property type="nucleotide sequence ID" value="NZ_CAJVAP010000009.1"/>
</dbReference>
<dbReference type="Pfam" id="PF13469">
    <property type="entry name" value="Sulfotransfer_3"/>
    <property type="match status" value="1"/>
</dbReference>
<dbReference type="Proteomes" id="UP000693892">
    <property type="component" value="Unassembled WGS sequence"/>
</dbReference>
<protein>
    <recommendedName>
        <fullName evidence="3">Sulfotransferase family protein</fullName>
    </recommendedName>
</protein>
<organism evidence="1 2">
    <name type="scientific">Leucobacter soli</name>
    <dbReference type="NCBI Taxonomy" id="2812850"/>
    <lineage>
        <taxon>Bacteria</taxon>
        <taxon>Bacillati</taxon>
        <taxon>Actinomycetota</taxon>
        <taxon>Actinomycetes</taxon>
        <taxon>Micrococcales</taxon>
        <taxon>Microbacteriaceae</taxon>
        <taxon>Leucobacter</taxon>
    </lineage>
</organism>
<proteinExistence type="predicted"/>
<accession>A0A916JVN5</accession>